<keyword evidence="10 14" id="KW-1133">Transmembrane helix</keyword>
<keyword evidence="13" id="KW-0968">Cytoplasmic vesicle</keyword>
<dbReference type="GO" id="GO:0046923">
    <property type="term" value="F:ER retention sequence binding"/>
    <property type="evidence" value="ECO:0007669"/>
    <property type="project" value="InterPro"/>
</dbReference>
<keyword evidence="8" id="KW-0931">ER-Golgi transport</keyword>
<dbReference type="GO" id="GO:0016192">
    <property type="term" value="P:vesicle-mediated transport"/>
    <property type="evidence" value="ECO:0007669"/>
    <property type="project" value="UniProtKB-KW"/>
</dbReference>
<gene>
    <name evidence="16" type="ORF">A6R68_02070</name>
</gene>
<reference evidence="16 17" key="1">
    <citation type="submission" date="2016-06" db="EMBL/GenBank/DDBJ databases">
        <title>The Draft Genome Sequence and Annotation of the Desert Woodrat Neotoma lepida.</title>
        <authorList>
            <person name="Campbell M."/>
            <person name="Oakeson K.F."/>
            <person name="Yandell M."/>
            <person name="Halpert J.R."/>
            <person name="Dearing D."/>
        </authorList>
    </citation>
    <scope>NUCLEOTIDE SEQUENCE [LARGE SCALE GENOMIC DNA]</scope>
    <source>
        <strain evidence="16">417</strain>
        <tissue evidence="16">Liver</tissue>
    </source>
</reference>
<dbReference type="GO" id="GO:0000139">
    <property type="term" value="C:Golgi membrane"/>
    <property type="evidence" value="ECO:0007669"/>
    <property type="project" value="UniProtKB-SubCell"/>
</dbReference>
<dbReference type="PRINTS" id="PR00660">
    <property type="entry name" value="ERLUMENR"/>
</dbReference>
<evidence type="ECO:0000256" key="7">
    <source>
        <dbReference type="ARBA" id="ARBA00022824"/>
    </source>
</evidence>
<dbReference type="GO" id="GO:0005789">
    <property type="term" value="C:endoplasmic reticulum membrane"/>
    <property type="evidence" value="ECO:0007669"/>
    <property type="project" value="UniProtKB-SubCell"/>
</dbReference>
<accession>A0A1A6GVT5</accession>
<evidence type="ECO:0000256" key="6">
    <source>
        <dbReference type="ARBA" id="ARBA00022692"/>
    </source>
</evidence>
<evidence type="ECO:0000256" key="4">
    <source>
        <dbReference type="ARBA" id="ARBA00010120"/>
    </source>
</evidence>
<organism evidence="16 17">
    <name type="scientific">Neotoma lepida</name>
    <name type="common">Desert woodrat</name>
    <dbReference type="NCBI Taxonomy" id="56216"/>
    <lineage>
        <taxon>Eukaryota</taxon>
        <taxon>Metazoa</taxon>
        <taxon>Chordata</taxon>
        <taxon>Craniata</taxon>
        <taxon>Vertebrata</taxon>
        <taxon>Euteleostomi</taxon>
        <taxon>Mammalia</taxon>
        <taxon>Eutheria</taxon>
        <taxon>Euarchontoglires</taxon>
        <taxon>Glires</taxon>
        <taxon>Rodentia</taxon>
        <taxon>Myomorpha</taxon>
        <taxon>Muroidea</taxon>
        <taxon>Cricetidae</taxon>
        <taxon>Neotominae</taxon>
        <taxon>Neotoma</taxon>
    </lineage>
</organism>
<dbReference type="EMBL" id="LZPO01068922">
    <property type="protein sequence ID" value="OBS69452.1"/>
    <property type="molecule type" value="Genomic_DNA"/>
</dbReference>
<evidence type="ECO:0000313" key="17">
    <source>
        <dbReference type="Proteomes" id="UP000092124"/>
    </source>
</evidence>
<dbReference type="OrthoDB" id="7694678at2759"/>
<feature type="compositionally biased region" description="Low complexity" evidence="15">
    <location>
        <begin position="137"/>
        <end position="167"/>
    </location>
</feature>
<feature type="transmembrane region" description="Helical" evidence="14">
    <location>
        <begin position="360"/>
        <end position="379"/>
    </location>
</feature>
<feature type="transmembrane region" description="Helical" evidence="14">
    <location>
        <begin position="385"/>
        <end position="404"/>
    </location>
</feature>
<evidence type="ECO:0000256" key="12">
    <source>
        <dbReference type="ARBA" id="ARBA00023170"/>
    </source>
</evidence>
<feature type="region of interest" description="Disordered" evidence="15">
    <location>
        <begin position="137"/>
        <end position="237"/>
    </location>
</feature>
<proteinExistence type="inferred from homology"/>
<dbReference type="AlphaFoldDB" id="A0A1A6GVT5"/>
<evidence type="ECO:0000256" key="1">
    <source>
        <dbReference type="ARBA" id="ARBA00004129"/>
    </source>
</evidence>
<dbReference type="GO" id="GO:0015031">
    <property type="term" value="P:protein transport"/>
    <property type="evidence" value="ECO:0007669"/>
    <property type="project" value="UniProtKB-KW"/>
</dbReference>
<keyword evidence="6 14" id="KW-0812">Transmembrane</keyword>
<keyword evidence="12 14" id="KW-0675">Receptor</keyword>
<evidence type="ECO:0000256" key="2">
    <source>
        <dbReference type="ARBA" id="ARBA00004477"/>
    </source>
</evidence>
<sequence length="664" mass="72764">MSPLTLEAAVGLGVSAPSRAASCATFSVAPRQELGAARAVASRSPGSGCGVPGPKAPRRLLLPTAPRQSRCSALGSPGSVATSLLLHGPRRCVSLPPLLLRGCGPRRCAPAPAPAQSRPAPLPRPAVSFSVAVPPTPAAAPSVWDPVRAASPARPGARAPAARGAPRTPNSQHAPRFGDFRPSSHVTRAPLRRPRAPASSSRRTPPWPSGCTQPTRAGHSLPGPATRAGVLGAEPSRPRPNPARVFLFALPCFSPNPFRGSAPGFARPPGADGEDLSHLLAMFLLLVKIWRSKSCAGISGKSQILFALVFTTRYLDLFSNFISIYNTVMKVVFLLCAYVTVYMIYWKFRKTFDNENDTFRLEFLLVPVIGLSFLVNYSYTPTEVLWTFSIYLESVAILPQLFMISKTGEAETITTHYLFFLGLYRALYLANWIWRYQTENFYDQISVVSGVVQTIFYCDFFYLYVTKGNLKCIVKTGRKQQGTIEGTAKECITTRIHYTKISLYYQAQLLKPMHTPSSFGKPLQPIPSLCLLYLAASFRKLRLLTRDHWSAGSMHQGSVAVAHIDLGVVTQEVLCKLPYFLWPSCTPHQCLPKLEKQEKQLFLTSFQVSNLGTFRSTSINACTLQPRTLSIIISHLLYLLSKFSGMAGDTTQRKSASRGRFPET</sequence>
<evidence type="ECO:0000256" key="15">
    <source>
        <dbReference type="SAM" id="MobiDB-lite"/>
    </source>
</evidence>
<evidence type="ECO:0000313" key="16">
    <source>
        <dbReference type="EMBL" id="OBS69452.1"/>
    </source>
</evidence>
<evidence type="ECO:0000256" key="8">
    <source>
        <dbReference type="ARBA" id="ARBA00022892"/>
    </source>
</evidence>
<evidence type="ECO:0000256" key="10">
    <source>
        <dbReference type="ARBA" id="ARBA00022989"/>
    </source>
</evidence>
<dbReference type="GO" id="GO:0006621">
    <property type="term" value="P:protein retention in ER lumen"/>
    <property type="evidence" value="ECO:0007669"/>
    <property type="project" value="InterPro"/>
</dbReference>
<evidence type="ECO:0000256" key="3">
    <source>
        <dbReference type="ARBA" id="ARBA00004653"/>
    </source>
</evidence>
<dbReference type="InterPro" id="IPR000133">
    <property type="entry name" value="ER_ret_rcpt"/>
</dbReference>
<evidence type="ECO:0000256" key="11">
    <source>
        <dbReference type="ARBA" id="ARBA00023136"/>
    </source>
</evidence>
<dbReference type="GO" id="GO:0030663">
    <property type="term" value="C:COPI-coated vesicle membrane"/>
    <property type="evidence" value="ECO:0007669"/>
    <property type="project" value="UniProtKB-SubCell"/>
</dbReference>
<comment type="similarity">
    <text evidence="4 14">Belongs to the ERD2 family.</text>
</comment>
<keyword evidence="11 14" id="KW-0472">Membrane</keyword>
<protein>
    <recommendedName>
        <fullName evidence="14">ER lumen protein-retaining receptor</fullName>
    </recommendedName>
</protein>
<comment type="subcellular location">
    <subcellularLocation>
        <location evidence="1">Cytoplasmic vesicle</location>
        <location evidence="1">COPI-coated vesicle membrane</location>
        <topology evidence="1">Multi-pass membrane protein</topology>
    </subcellularLocation>
    <subcellularLocation>
        <location evidence="2 14">Endoplasmic reticulum membrane</location>
        <topology evidence="2 14">Multi-pass membrane protein</topology>
    </subcellularLocation>
    <subcellularLocation>
        <location evidence="3">Golgi apparatus membrane</location>
        <topology evidence="3">Multi-pass membrane protein</topology>
    </subcellularLocation>
</comment>
<dbReference type="STRING" id="56216.A0A1A6GVT5"/>
<keyword evidence="5 14" id="KW-0813">Transport</keyword>
<feature type="transmembrane region" description="Helical" evidence="14">
    <location>
        <begin position="331"/>
        <end position="348"/>
    </location>
</feature>
<dbReference type="Pfam" id="PF00810">
    <property type="entry name" value="ER_lumen_recept"/>
    <property type="match status" value="1"/>
</dbReference>
<keyword evidence="17" id="KW-1185">Reference proteome</keyword>
<evidence type="ECO:0000256" key="9">
    <source>
        <dbReference type="ARBA" id="ARBA00022927"/>
    </source>
</evidence>
<dbReference type="Proteomes" id="UP000092124">
    <property type="component" value="Unassembled WGS sequence"/>
</dbReference>
<dbReference type="PANTHER" id="PTHR10585">
    <property type="entry name" value="ER LUMEN PROTEIN RETAINING RECEPTOR"/>
    <property type="match status" value="1"/>
</dbReference>
<evidence type="ECO:0000256" key="14">
    <source>
        <dbReference type="RuleBase" id="RU000634"/>
    </source>
</evidence>
<name>A0A1A6GVT5_NEOLE</name>
<keyword evidence="7 14" id="KW-0256">Endoplasmic reticulum</keyword>
<feature type="transmembrane region" description="Helical" evidence="14">
    <location>
        <begin position="446"/>
        <end position="465"/>
    </location>
</feature>
<dbReference type="PROSITE" id="PS00951">
    <property type="entry name" value="ER_LUMEN_RECEPTOR_1"/>
    <property type="match status" value="1"/>
</dbReference>
<feature type="transmembrane region" description="Helical" evidence="14">
    <location>
        <begin position="416"/>
        <end position="434"/>
    </location>
</feature>
<comment type="caution">
    <text evidence="16">The sequence shown here is derived from an EMBL/GenBank/DDBJ whole genome shotgun (WGS) entry which is preliminary data.</text>
</comment>
<evidence type="ECO:0000256" key="5">
    <source>
        <dbReference type="ARBA" id="ARBA00022448"/>
    </source>
</evidence>
<comment type="caution">
    <text evidence="14">Lacks conserved residue(s) required for the propagation of feature annotation.</text>
</comment>
<dbReference type="PROSITE" id="PS00952">
    <property type="entry name" value="ER_LUMEN_RECEPTOR_2"/>
    <property type="match status" value="1"/>
</dbReference>
<evidence type="ECO:0000256" key="13">
    <source>
        <dbReference type="ARBA" id="ARBA00023329"/>
    </source>
</evidence>
<keyword evidence="9 14" id="KW-0653">Protein transport</keyword>